<dbReference type="EMBL" id="JBBBZM010000036">
    <property type="protein sequence ID" value="KAL0637306.1"/>
    <property type="molecule type" value="Genomic_DNA"/>
</dbReference>
<gene>
    <name evidence="3" type="ORF">Q9L58_003639</name>
</gene>
<feature type="domain" description="AB hydrolase-1" evidence="2">
    <location>
        <begin position="31"/>
        <end position="184"/>
    </location>
</feature>
<evidence type="ECO:0000256" key="1">
    <source>
        <dbReference type="SAM" id="MobiDB-lite"/>
    </source>
</evidence>
<dbReference type="Proteomes" id="UP001447188">
    <property type="component" value="Unassembled WGS sequence"/>
</dbReference>
<organism evidence="3 4">
    <name type="scientific">Discina gigas</name>
    <dbReference type="NCBI Taxonomy" id="1032678"/>
    <lineage>
        <taxon>Eukaryota</taxon>
        <taxon>Fungi</taxon>
        <taxon>Dikarya</taxon>
        <taxon>Ascomycota</taxon>
        <taxon>Pezizomycotina</taxon>
        <taxon>Pezizomycetes</taxon>
        <taxon>Pezizales</taxon>
        <taxon>Discinaceae</taxon>
        <taxon>Discina</taxon>
    </lineage>
</organism>
<proteinExistence type="predicted"/>
<dbReference type="PANTHER" id="PTHR47842:SF3">
    <property type="entry name" value="DUF676 DOMAIN-CONTAINING PROTEIN"/>
    <property type="match status" value="1"/>
</dbReference>
<dbReference type="SUPFAM" id="SSF53474">
    <property type="entry name" value="alpha/beta-Hydrolases"/>
    <property type="match status" value="1"/>
</dbReference>
<dbReference type="CDD" id="cd22249">
    <property type="entry name" value="UDM1_RNF168_RNF169-like"/>
    <property type="match status" value="1"/>
</dbReference>
<evidence type="ECO:0000313" key="3">
    <source>
        <dbReference type="EMBL" id="KAL0637306.1"/>
    </source>
</evidence>
<protein>
    <recommendedName>
        <fullName evidence="2">AB hydrolase-1 domain-containing protein</fullName>
    </recommendedName>
</protein>
<sequence>MEFPPRPDTRSASQVSIVPVSTDATKRTLLVVYIHGFMGDETSFQAFPAHLHNLLCVTLAPFDYRVHTKVYPKFKTRHSLLAAAQAFSRWLSSFECDTTDIVLLGHSMGGLLAAEVALILDGAGRSRHQLLGIVSFDSPFLGMNPGIITSGIGSLFRSSPAKPPPSNWTTDDFFSHTPQRNFSVAARKPEGPWESTLHFLDKHHTSLTQATTQYLLSHLEFGACLADPIGLRKRYVAVRRKDLGFVNYYTASTGRTKDEEEKLKEQSEKTTSEQELMARQARDSEAKKAQEMEQDQEQDHEKRELARLSREQARMDAEYRRMNGIPEPTSTSTPPVEQPALDGELVQHDTCPEPSQAPKKRERHFCLLPHDPENNCWVKVPMVGVDEVGAHCGMFVPGPVYERLVGDVAGRIEAWVGEEVSWRVAGESEAV</sequence>
<name>A0ABR3GN09_9PEZI</name>
<comment type="caution">
    <text evidence="3">The sequence shown here is derived from an EMBL/GenBank/DDBJ whole genome shotgun (WGS) entry which is preliminary data.</text>
</comment>
<accession>A0ABR3GN09</accession>
<evidence type="ECO:0000313" key="4">
    <source>
        <dbReference type="Proteomes" id="UP001447188"/>
    </source>
</evidence>
<dbReference type="PANTHER" id="PTHR47842">
    <property type="entry name" value="EXPRESSED PROTEIN"/>
    <property type="match status" value="1"/>
</dbReference>
<dbReference type="Gene3D" id="3.40.50.1820">
    <property type="entry name" value="alpha/beta hydrolase"/>
    <property type="match status" value="1"/>
</dbReference>
<evidence type="ECO:0000259" key="2">
    <source>
        <dbReference type="Pfam" id="PF12697"/>
    </source>
</evidence>
<dbReference type="Pfam" id="PF12697">
    <property type="entry name" value="Abhydrolase_6"/>
    <property type="match status" value="1"/>
</dbReference>
<feature type="compositionally biased region" description="Basic and acidic residues" evidence="1">
    <location>
        <begin position="255"/>
        <end position="272"/>
    </location>
</feature>
<reference evidence="3 4" key="1">
    <citation type="submission" date="2024-02" db="EMBL/GenBank/DDBJ databases">
        <title>Discinaceae phylogenomics.</title>
        <authorList>
            <person name="Dirks A.C."/>
            <person name="James T.Y."/>
        </authorList>
    </citation>
    <scope>NUCLEOTIDE SEQUENCE [LARGE SCALE GENOMIC DNA]</scope>
    <source>
        <strain evidence="3 4">ACD0624</strain>
    </source>
</reference>
<dbReference type="InterPro" id="IPR000073">
    <property type="entry name" value="AB_hydrolase_1"/>
</dbReference>
<keyword evidence="4" id="KW-1185">Reference proteome</keyword>
<feature type="region of interest" description="Disordered" evidence="1">
    <location>
        <begin position="254"/>
        <end position="305"/>
    </location>
</feature>
<dbReference type="InterPro" id="IPR029058">
    <property type="entry name" value="AB_hydrolase_fold"/>
</dbReference>
<feature type="compositionally biased region" description="Basic and acidic residues" evidence="1">
    <location>
        <begin position="280"/>
        <end position="305"/>
    </location>
</feature>